<dbReference type="InterPro" id="IPR054828">
    <property type="entry name" value="Vit_B12_bind_prot"/>
</dbReference>
<dbReference type="PROSITE" id="PS51257">
    <property type="entry name" value="PROKAR_LIPOPROTEIN"/>
    <property type="match status" value="1"/>
</dbReference>
<evidence type="ECO:0000256" key="1">
    <source>
        <dbReference type="ARBA" id="ARBA00022729"/>
    </source>
</evidence>
<dbReference type="PANTHER" id="PTHR30535">
    <property type="entry name" value="VITAMIN B12-BINDING PROTEIN"/>
    <property type="match status" value="1"/>
</dbReference>
<keyword evidence="4" id="KW-1185">Reference proteome</keyword>
<dbReference type="PROSITE" id="PS50983">
    <property type="entry name" value="FE_B12_PBP"/>
    <property type="match status" value="1"/>
</dbReference>
<sequence length="304" mass="33795">MVNKKHIITVLAILLIAVSAAGCMDAIEREGEYITYTDQMDREVEVVEDVETIISIAPANTEILYELGLGDKVIGVTNFCDYPPEVEDVDSIGDYQNPSVETIIDKDPDVVFASGDFKEPVEQLEDKGISVIVITPDSYEELLDSITLISEVAGVDDAGEELANEIEEQIDQSQDKIAEFEERDALYAIWIDDPMFVAGQETYQDDLLKLAGANNILEQTGHFEISYEVLVDINPEVILVSGHATEEDRPPTEVIMDDEKLQSLDAVQNEEVYEVLEDETSRPSPRVVDGVNSIMNALYDIELE</sequence>
<evidence type="ECO:0000313" key="4">
    <source>
        <dbReference type="Proteomes" id="UP000195137"/>
    </source>
</evidence>
<dbReference type="PANTHER" id="PTHR30535:SF34">
    <property type="entry name" value="MOLYBDATE-BINDING PROTEIN MOLA"/>
    <property type="match status" value="1"/>
</dbReference>
<dbReference type="Gene3D" id="3.40.50.1980">
    <property type="entry name" value="Nitrogenase molybdenum iron protein domain"/>
    <property type="match status" value="2"/>
</dbReference>
<dbReference type="SUPFAM" id="SSF53807">
    <property type="entry name" value="Helical backbone' metal receptor"/>
    <property type="match status" value="1"/>
</dbReference>
<dbReference type="EMBL" id="MRZU01000002">
    <property type="protein sequence ID" value="OUJ19425.1"/>
    <property type="molecule type" value="Genomic_DNA"/>
</dbReference>
<protein>
    <submittedName>
        <fullName evidence="3">ABC-type Fe(3+)-hydroxamate transport system periplasmic component</fullName>
    </submittedName>
</protein>
<feature type="domain" description="Fe/B12 periplasmic-binding" evidence="2">
    <location>
        <begin position="52"/>
        <end position="302"/>
    </location>
</feature>
<dbReference type="InterPro" id="IPR050902">
    <property type="entry name" value="ABC_Transporter_SBP"/>
</dbReference>
<evidence type="ECO:0000313" key="3">
    <source>
        <dbReference type="EMBL" id="OUJ19425.1"/>
    </source>
</evidence>
<keyword evidence="1" id="KW-0732">Signal</keyword>
<name>A0A1Y3GJ05_9EURY</name>
<accession>A0A1Y3GJ05</accession>
<dbReference type="NCBIfam" id="NF038402">
    <property type="entry name" value="TroA_like"/>
    <property type="match status" value="1"/>
</dbReference>
<dbReference type="GO" id="GO:0071281">
    <property type="term" value="P:cellular response to iron ion"/>
    <property type="evidence" value="ECO:0007669"/>
    <property type="project" value="TreeGrafter"/>
</dbReference>
<dbReference type="OrthoDB" id="24039at2157"/>
<dbReference type="AlphaFoldDB" id="A0A1Y3GJ05"/>
<organism evidence="3 4">
    <name type="scientific">Methanonatronarchaeum thermophilum</name>
    <dbReference type="NCBI Taxonomy" id="1927129"/>
    <lineage>
        <taxon>Archaea</taxon>
        <taxon>Methanobacteriati</taxon>
        <taxon>Methanobacteriota</taxon>
        <taxon>Methanonatronarchaeia</taxon>
        <taxon>Methanonatronarchaeales</taxon>
        <taxon>Methanonatronarchaeaceae</taxon>
        <taxon>Methanonatronarchaeum</taxon>
    </lineage>
</organism>
<dbReference type="Proteomes" id="UP000195137">
    <property type="component" value="Unassembled WGS sequence"/>
</dbReference>
<evidence type="ECO:0000259" key="2">
    <source>
        <dbReference type="PROSITE" id="PS50983"/>
    </source>
</evidence>
<gene>
    <name evidence="3" type="ORF">AMET1_0095</name>
</gene>
<dbReference type="Pfam" id="PF01497">
    <property type="entry name" value="Peripla_BP_2"/>
    <property type="match status" value="1"/>
</dbReference>
<comment type="caution">
    <text evidence="3">The sequence shown here is derived from an EMBL/GenBank/DDBJ whole genome shotgun (WGS) entry which is preliminary data.</text>
</comment>
<reference evidence="3 4" key="1">
    <citation type="submission" date="2016-12" db="EMBL/GenBank/DDBJ databases">
        <title>Discovery of methanogenic haloarchaea.</title>
        <authorList>
            <person name="Sorokin D.Y."/>
            <person name="Makarova K.S."/>
            <person name="Abbas B."/>
            <person name="Ferrer M."/>
            <person name="Golyshin P.N."/>
        </authorList>
    </citation>
    <scope>NUCLEOTIDE SEQUENCE [LARGE SCALE GENOMIC DNA]</scope>
    <source>
        <strain evidence="3">AMET1</strain>
    </source>
</reference>
<proteinExistence type="predicted"/>
<dbReference type="InterPro" id="IPR002491">
    <property type="entry name" value="ABC_transptr_periplasmic_BD"/>
</dbReference>
<dbReference type="RefSeq" id="WP_086636526.1">
    <property type="nucleotide sequence ID" value="NZ_MRZU01000002.1"/>
</dbReference>